<gene>
    <name evidence="2" type="ORF">A2763_00185</name>
</gene>
<feature type="compositionally biased region" description="Pro residues" evidence="1">
    <location>
        <begin position="141"/>
        <end position="155"/>
    </location>
</feature>
<dbReference type="AlphaFoldDB" id="A0A1F6CP93"/>
<proteinExistence type="predicted"/>
<sequence>MADDTKEKEELKKMLAERFAALPSPVKNAITSADVEKEMRKLAERHKLHLDQWEALENNVLMTLLGFKEVGKLADNIKSEVGVDTETAAKITTDISLIVFEPIREELERELEHPEAKQAEVSGVEAARTQELGTVASAAAPPTPAVAPATPPAAPPEGKIERAPISAAYKAGEASTVRKSVDDDPYREPPQ</sequence>
<accession>A0A1F6CP93</accession>
<name>A0A1F6CP93_9BACT</name>
<reference evidence="2 3" key="1">
    <citation type="journal article" date="2016" name="Nat. Commun.">
        <title>Thousands of microbial genomes shed light on interconnected biogeochemical processes in an aquifer system.</title>
        <authorList>
            <person name="Anantharaman K."/>
            <person name="Brown C.T."/>
            <person name="Hug L.A."/>
            <person name="Sharon I."/>
            <person name="Castelle C.J."/>
            <person name="Probst A.J."/>
            <person name="Thomas B.C."/>
            <person name="Singh A."/>
            <person name="Wilkins M.J."/>
            <person name="Karaoz U."/>
            <person name="Brodie E.L."/>
            <person name="Williams K.H."/>
            <person name="Hubbard S.S."/>
            <person name="Banfield J.F."/>
        </authorList>
    </citation>
    <scope>NUCLEOTIDE SEQUENCE [LARGE SCALE GENOMIC DNA]</scope>
</reference>
<dbReference type="STRING" id="1798482.A2763_00185"/>
<feature type="region of interest" description="Disordered" evidence="1">
    <location>
        <begin position="134"/>
        <end position="191"/>
    </location>
</feature>
<comment type="caution">
    <text evidence="2">The sequence shown here is derived from an EMBL/GenBank/DDBJ whole genome shotgun (WGS) entry which is preliminary data.</text>
</comment>
<feature type="compositionally biased region" description="Basic and acidic residues" evidence="1">
    <location>
        <begin position="179"/>
        <end position="191"/>
    </location>
</feature>
<evidence type="ECO:0000256" key="1">
    <source>
        <dbReference type="SAM" id="MobiDB-lite"/>
    </source>
</evidence>
<evidence type="ECO:0000313" key="3">
    <source>
        <dbReference type="Proteomes" id="UP000178370"/>
    </source>
</evidence>
<evidence type="ECO:0000313" key="2">
    <source>
        <dbReference type="EMBL" id="OGG51009.1"/>
    </source>
</evidence>
<organism evidence="2 3">
    <name type="scientific">Candidatus Kaiserbacteria bacterium RIFCSPHIGHO2_01_FULL_54_36</name>
    <dbReference type="NCBI Taxonomy" id="1798482"/>
    <lineage>
        <taxon>Bacteria</taxon>
        <taxon>Candidatus Kaiseribacteriota</taxon>
    </lineage>
</organism>
<protein>
    <submittedName>
        <fullName evidence="2">Uncharacterized protein</fullName>
    </submittedName>
</protein>
<dbReference type="Proteomes" id="UP000178370">
    <property type="component" value="Unassembled WGS sequence"/>
</dbReference>
<dbReference type="EMBL" id="MFKV01000004">
    <property type="protein sequence ID" value="OGG51009.1"/>
    <property type="molecule type" value="Genomic_DNA"/>
</dbReference>